<keyword evidence="1" id="KW-1133">Transmembrane helix</keyword>
<reference evidence="3" key="1">
    <citation type="submission" date="2016-12" db="EMBL/GenBank/DDBJ databases">
        <title>Comparative genomics of four Isosphaeraceae planctomycetes: a common pool of plasmids and glycoside hydrolase genes.</title>
        <authorList>
            <person name="Ivanova A."/>
        </authorList>
    </citation>
    <scope>NUCLEOTIDE SEQUENCE [LARGE SCALE GENOMIC DNA]</scope>
    <source>
        <strain evidence="3">PX4</strain>
    </source>
</reference>
<keyword evidence="1" id="KW-0812">Transmembrane</keyword>
<name>A0A1U7CUX3_9BACT</name>
<feature type="transmembrane region" description="Helical" evidence="1">
    <location>
        <begin position="47"/>
        <end position="68"/>
    </location>
</feature>
<sequence>MKILSRLVILASLAVLGADAVRACPLCRSETGERVRAGILNDDFAYHLLVTFLPFPVFLGVVAVMYFGPPWARQASRRSDSPEPGAAEEP</sequence>
<dbReference type="KEGG" id="pbor:BSF38_04302"/>
<evidence type="ECO:0000313" key="2">
    <source>
        <dbReference type="EMBL" id="APW62750.1"/>
    </source>
</evidence>
<gene>
    <name evidence="2" type="ORF">BSF38_04302</name>
</gene>
<proteinExistence type="predicted"/>
<evidence type="ECO:0000313" key="3">
    <source>
        <dbReference type="Proteomes" id="UP000186309"/>
    </source>
</evidence>
<dbReference type="EMBL" id="CP019082">
    <property type="protein sequence ID" value="APW62750.1"/>
    <property type="molecule type" value="Genomic_DNA"/>
</dbReference>
<dbReference type="AlphaFoldDB" id="A0A1U7CUX3"/>
<protein>
    <submittedName>
        <fullName evidence="2">Uncharacterized protein</fullName>
    </submittedName>
</protein>
<dbReference type="Proteomes" id="UP000186309">
    <property type="component" value="Chromosome"/>
</dbReference>
<keyword evidence="1" id="KW-0472">Membrane</keyword>
<dbReference type="RefSeq" id="WP_076349072.1">
    <property type="nucleotide sequence ID" value="NZ_CP019082.1"/>
</dbReference>
<keyword evidence="3" id="KW-1185">Reference proteome</keyword>
<evidence type="ECO:0000256" key="1">
    <source>
        <dbReference type="SAM" id="Phobius"/>
    </source>
</evidence>
<accession>A0A1U7CUX3</accession>
<organism evidence="2 3">
    <name type="scientific">Paludisphaera borealis</name>
    <dbReference type="NCBI Taxonomy" id="1387353"/>
    <lineage>
        <taxon>Bacteria</taxon>
        <taxon>Pseudomonadati</taxon>
        <taxon>Planctomycetota</taxon>
        <taxon>Planctomycetia</taxon>
        <taxon>Isosphaerales</taxon>
        <taxon>Isosphaeraceae</taxon>
        <taxon>Paludisphaera</taxon>
    </lineage>
</organism>